<gene>
    <name evidence="1" type="ORF">EPA93_15410</name>
</gene>
<evidence type="ECO:0000313" key="1">
    <source>
        <dbReference type="EMBL" id="QBD77303.1"/>
    </source>
</evidence>
<sequence length="91" mass="10671">MGTIFQLVDFDPNRHHTLLLKLLRAKTFFGEGASSSVILPQEAAWCRLVVKQLVLYPRGYRGTVMRQWFPWGDLFMMRKQLVTLRKFTKIA</sequence>
<dbReference type="AlphaFoldDB" id="A0A4P6JPY8"/>
<proteinExistence type="predicted"/>
<accession>A0A4P6JPY8</accession>
<dbReference type="Proteomes" id="UP000290365">
    <property type="component" value="Chromosome"/>
</dbReference>
<reference evidence="1 2" key="1">
    <citation type="submission" date="2019-01" db="EMBL/GenBank/DDBJ databases">
        <title>Ktedonosporobacter rubrisoli SCAWS-G2.</title>
        <authorList>
            <person name="Huang Y."/>
            <person name="Yan B."/>
        </authorList>
    </citation>
    <scope>NUCLEOTIDE SEQUENCE [LARGE SCALE GENOMIC DNA]</scope>
    <source>
        <strain evidence="1 2">SCAWS-G2</strain>
    </source>
</reference>
<name>A0A4P6JPY8_KTERU</name>
<protein>
    <submittedName>
        <fullName evidence="1">Uncharacterized protein</fullName>
    </submittedName>
</protein>
<dbReference type="OrthoDB" id="3255669at2"/>
<dbReference type="KEGG" id="kbs:EPA93_15410"/>
<evidence type="ECO:0000313" key="2">
    <source>
        <dbReference type="Proteomes" id="UP000290365"/>
    </source>
</evidence>
<dbReference type="EMBL" id="CP035758">
    <property type="protein sequence ID" value="QBD77303.1"/>
    <property type="molecule type" value="Genomic_DNA"/>
</dbReference>
<dbReference type="RefSeq" id="WP_129888366.1">
    <property type="nucleotide sequence ID" value="NZ_CP035758.1"/>
</dbReference>
<organism evidence="1 2">
    <name type="scientific">Ktedonosporobacter rubrisoli</name>
    <dbReference type="NCBI Taxonomy" id="2509675"/>
    <lineage>
        <taxon>Bacteria</taxon>
        <taxon>Bacillati</taxon>
        <taxon>Chloroflexota</taxon>
        <taxon>Ktedonobacteria</taxon>
        <taxon>Ktedonobacterales</taxon>
        <taxon>Ktedonosporobacteraceae</taxon>
        <taxon>Ktedonosporobacter</taxon>
    </lineage>
</organism>
<keyword evidence="2" id="KW-1185">Reference proteome</keyword>